<dbReference type="SUPFAM" id="SSF55729">
    <property type="entry name" value="Acyl-CoA N-acyltransferases (Nat)"/>
    <property type="match status" value="1"/>
</dbReference>
<feature type="domain" description="N-acetyltransferase" evidence="1">
    <location>
        <begin position="138"/>
        <end position="271"/>
    </location>
</feature>
<gene>
    <name evidence="2" type="ORF">AFI02nite_02060</name>
</gene>
<dbReference type="Proteomes" id="UP000321787">
    <property type="component" value="Unassembled WGS sequence"/>
</dbReference>
<accession>A0A510UFE3</accession>
<dbReference type="EMBL" id="BJTZ01000001">
    <property type="protein sequence ID" value="GEK12170.1"/>
    <property type="molecule type" value="Genomic_DNA"/>
</dbReference>
<name>A0A510UFE3_ALIFS</name>
<protein>
    <recommendedName>
        <fullName evidence="1">N-acetyltransferase domain-containing protein</fullName>
    </recommendedName>
</protein>
<dbReference type="CDD" id="cd04301">
    <property type="entry name" value="NAT_SF"/>
    <property type="match status" value="1"/>
</dbReference>
<dbReference type="AlphaFoldDB" id="A0A510UFE3"/>
<dbReference type="InterPro" id="IPR040579">
    <property type="entry name" value="Acetyltransf_19"/>
</dbReference>
<dbReference type="InterPro" id="IPR016181">
    <property type="entry name" value="Acyl_CoA_acyltransferase"/>
</dbReference>
<dbReference type="Pfam" id="PF00583">
    <property type="entry name" value="Acetyltransf_1"/>
    <property type="match status" value="1"/>
</dbReference>
<dbReference type="InterPro" id="IPR000182">
    <property type="entry name" value="GNAT_dom"/>
</dbReference>
<organism evidence="2 3">
    <name type="scientific">Aliivibrio fischeri</name>
    <name type="common">Vibrio fischeri</name>
    <dbReference type="NCBI Taxonomy" id="668"/>
    <lineage>
        <taxon>Bacteria</taxon>
        <taxon>Pseudomonadati</taxon>
        <taxon>Pseudomonadota</taxon>
        <taxon>Gammaproteobacteria</taxon>
        <taxon>Vibrionales</taxon>
        <taxon>Vibrionaceae</taxon>
        <taxon>Aliivibrio</taxon>
    </lineage>
</organism>
<dbReference type="GO" id="GO:0016747">
    <property type="term" value="F:acyltransferase activity, transferring groups other than amino-acyl groups"/>
    <property type="evidence" value="ECO:0007669"/>
    <property type="project" value="InterPro"/>
</dbReference>
<reference evidence="2 3" key="1">
    <citation type="submission" date="2019-07" db="EMBL/GenBank/DDBJ databases">
        <title>Whole genome shotgun sequence of Aliivibrio fischeri NBRC 101058.</title>
        <authorList>
            <person name="Hosoyama A."/>
            <person name="Uohara A."/>
            <person name="Ohji S."/>
            <person name="Ichikawa N."/>
        </authorList>
    </citation>
    <scope>NUCLEOTIDE SEQUENCE [LARGE SCALE GENOMIC DNA]</scope>
    <source>
        <strain evidence="2 3">NBRC 101058</strain>
    </source>
</reference>
<dbReference type="RefSeq" id="WP_146860824.1">
    <property type="nucleotide sequence ID" value="NZ_BJTZ01000001.1"/>
</dbReference>
<dbReference type="Gene3D" id="3.40.630.30">
    <property type="match status" value="1"/>
</dbReference>
<comment type="caution">
    <text evidence="2">The sequence shown here is derived from an EMBL/GenBank/DDBJ whole genome shotgun (WGS) entry which is preliminary data.</text>
</comment>
<dbReference type="PROSITE" id="PS51186">
    <property type="entry name" value="GNAT"/>
    <property type="match status" value="1"/>
</dbReference>
<proteinExistence type="predicted"/>
<dbReference type="Gene3D" id="3.40.630.80">
    <property type="match status" value="1"/>
</dbReference>
<dbReference type="Pfam" id="PF18015">
    <property type="entry name" value="Acetyltransf_19"/>
    <property type="match status" value="1"/>
</dbReference>
<evidence type="ECO:0000313" key="3">
    <source>
        <dbReference type="Proteomes" id="UP000321787"/>
    </source>
</evidence>
<evidence type="ECO:0000313" key="2">
    <source>
        <dbReference type="EMBL" id="GEK12170.1"/>
    </source>
</evidence>
<evidence type="ECO:0000259" key="1">
    <source>
        <dbReference type="PROSITE" id="PS51186"/>
    </source>
</evidence>
<sequence length="271" mass="31101">MLKIKKIIDINDLTLLKEHYFSHSIGPLDGMWHFGFVPMSDHFGFYEENKLIGYCCINSDGFLLQFYVSKDAQTNISELFKQLVNNEISTINMIKGAFVSTAEPEYLSLCLDNTNTVNAHSMMFRHENSIKMKSIAQIQMDLAQAKELAELVEFASQTIGAPKEWLNVYYKNLITRQELWVYRKNDHVIATGECRRFDEYQKNYADLGMIVSQNHRGKGIATRILNFLIQQANRHNLQAICSTESTNIGTQKAISNAGFTSKNRIVQFDFN</sequence>